<dbReference type="Pfam" id="PF05577">
    <property type="entry name" value="Peptidase_S28"/>
    <property type="match status" value="2"/>
</dbReference>
<dbReference type="AlphaFoldDB" id="A0A6G0ZC85"/>
<keyword evidence="2 7" id="KW-0645">Protease</keyword>
<gene>
    <name evidence="7" type="ORF">FWK35_00006084</name>
</gene>
<dbReference type="GO" id="GO:0006508">
    <property type="term" value="P:proteolysis"/>
    <property type="evidence" value="ECO:0007669"/>
    <property type="project" value="UniProtKB-KW"/>
</dbReference>
<evidence type="ECO:0000313" key="8">
    <source>
        <dbReference type="Proteomes" id="UP000478052"/>
    </source>
</evidence>
<feature type="signal peptide" evidence="6">
    <location>
        <begin position="1"/>
        <end position="18"/>
    </location>
</feature>
<dbReference type="EMBL" id="VUJU01000855">
    <property type="protein sequence ID" value="KAF0768000.1"/>
    <property type="molecule type" value="Genomic_DNA"/>
</dbReference>
<accession>A0A6G0ZC85</accession>
<dbReference type="InterPro" id="IPR008758">
    <property type="entry name" value="Peptidase_S28"/>
</dbReference>
<evidence type="ECO:0000256" key="6">
    <source>
        <dbReference type="SAM" id="SignalP"/>
    </source>
</evidence>
<keyword evidence="4" id="KW-0378">Hydrolase</keyword>
<dbReference type="GO" id="GO:0070008">
    <property type="term" value="F:serine-type exopeptidase activity"/>
    <property type="evidence" value="ECO:0007669"/>
    <property type="project" value="InterPro"/>
</dbReference>
<evidence type="ECO:0000256" key="1">
    <source>
        <dbReference type="ARBA" id="ARBA00011079"/>
    </source>
</evidence>
<feature type="chain" id="PRO_5026334230" evidence="6">
    <location>
        <begin position="19"/>
        <end position="570"/>
    </location>
</feature>
<proteinExistence type="inferred from homology"/>
<protein>
    <submittedName>
        <fullName evidence="7">Putative serine protease K12H4.7</fullName>
    </submittedName>
</protein>
<dbReference type="PANTHER" id="PTHR11010">
    <property type="entry name" value="PROTEASE S28 PRO-X CARBOXYPEPTIDASE-RELATED"/>
    <property type="match status" value="1"/>
</dbReference>
<name>A0A6G0ZC85_APHCR</name>
<evidence type="ECO:0000256" key="2">
    <source>
        <dbReference type="ARBA" id="ARBA00022670"/>
    </source>
</evidence>
<comment type="caution">
    <text evidence="7">The sequence shown here is derived from an EMBL/GenBank/DDBJ whole genome shotgun (WGS) entry which is preliminary data.</text>
</comment>
<reference evidence="7 8" key="1">
    <citation type="submission" date="2019-08" db="EMBL/GenBank/DDBJ databases">
        <title>Whole genome of Aphis craccivora.</title>
        <authorList>
            <person name="Voronova N.V."/>
            <person name="Shulinski R.S."/>
            <person name="Bandarenka Y.V."/>
            <person name="Zhorov D.G."/>
            <person name="Warner D."/>
        </authorList>
    </citation>
    <scope>NUCLEOTIDE SEQUENCE [LARGE SCALE GENOMIC DNA]</scope>
    <source>
        <strain evidence="7">180601</strain>
        <tissue evidence="7">Whole Body</tissue>
    </source>
</reference>
<evidence type="ECO:0000256" key="3">
    <source>
        <dbReference type="ARBA" id="ARBA00022729"/>
    </source>
</evidence>
<keyword evidence="8" id="KW-1185">Reference proteome</keyword>
<evidence type="ECO:0000256" key="4">
    <source>
        <dbReference type="ARBA" id="ARBA00022801"/>
    </source>
</evidence>
<dbReference type="GO" id="GO:0008239">
    <property type="term" value="F:dipeptidyl-peptidase activity"/>
    <property type="evidence" value="ECO:0007669"/>
    <property type="project" value="TreeGrafter"/>
</dbReference>
<dbReference type="Proteomes" id="UP000478052">
    <property type="component" value="Unassembled WGS sequence"/>
</dbReference>
<evidence type="ECO:0000313" key="7">
    <source>
        <dbReference type="EMBL" id="KAF0768000.1"/>
    </source>
</evidence>
<dbReference type="Gene3D" id="3.40.50.1820">
    <property type="entry name" value="alpha/beta hydrolase"/>
    <property type="match status" value="2"/>
</dbReference>
<dbReference type="OrthoDB" id="1735038at2759"/>
<dbReference type="Gene3D" id="1.20.120.980">
    <property type="entry name" value="Serine carboxypeptidase S28, SKS domain"/>
    <property type="match status" value="1"/>
</dbReference>
<comment type="similarity">
    <text evidence="1">Belongs to the peptidase S28 family.</text>
</comment>
<keyword evidence="5" id="KW-0325">Glycoprotein</keyword>
<sequence>MNLIFCVFWCYFWLSVLAYNSSIIKLVDKEVQHLTLSSHKSHHNNVKNKWFEQELDHFNATDNRTWKQRYHMNLKYYKMGGPVFLMVGGREEISQSWMISGAWIEYAQIFNAACFQLEHRYYGMSHPTENLNTTNLVYLTIEQVLADLGAFINTISIEKKKLLNDTKWVGFGSSYSGSLVTWLRLKYPHLVHAAVSSSSLLKAKVNFEEYFIAVQKILTNYDPMCEFRIRQANKMIGNLIKTDYGAKYIQKKFNTCAHHLNNSTKNLQQFFRDISRFIGLIVQDNEDNRYYDKMTDESTVTLVKLCDIMSNETFGCTIDRYAAVIKNVLSVCGTQCLSNTYEWRVRYFTESFWNNTAVKYGNRQWLYQTCTEFGFFQTSTQDHHLFGNTVSLEYFTDLCADVFGKSEKRCLSSCPASYSQLKVHYLDNCEHEDLVKGKTLQIGPRKNSEVYIEKKEGQSFTSLMRFNWKFNLNALSKAVNKTNMMYGGSRPRASRIVFVRGSIDPWNPLGLSFLPINSSTIFIKGTSHCADIDSSYSSDPTQLLKARIEIVMYLKKYLSEKDFSIEPILL</sequence>
<organism evidence="7 8">
    <name type="scientific">Aphis craccivora</name>
    <name type="common">Cowpea aphid</name>
    <dbReference type="NCBI Taxonomy" id="307492"/>
    <lineage>
        <taxon>Eukaryota</taxon>
        <taxon>Metazoa</taxon>
        <taxon>Ecdysozoa</taxon>
        <taxon>Arthropoda</taxon>
        <taxon>Hexapoda</taxon>
        <taxon>Insecta</taxon>
        <taxon>Pterygota</taxon>
        <taxon>Neoptera</taxon>
        <taxon>Paraneoptera</taxon>
        <taxon>Hemiptera</taxon>
        <taxon>Sternorrhyncha</taxon>
        <taxon>Aphidomorpha</taxon>
        <taxon>Aphidoidea</taxon>
        <taxon>Aphididae</taxon>
        <taxon>Aphidini</taxon>
        <taxon>Aphis</taxon>
        <taxon>Aphis</taxon>
    </lineage>
</organism>
<dbReference type="PANTHER" id="PTHR11010:SF5">
    <property type="entry name" value="RE36938P-RELATED"/>
    <property type="match status" value="1"/>
</dbReference>
<dbReference type="InterPro" id="IPR042269">
    <property type="entry name" value="Ser_carbopepase_S28_SKS"/>
</dbReference>
<keyword evidence="3 6" id="KW-0732">Signal</keyword>
<evidence type="ECO:0000256" key="5">
    <source>
        <dbReference type="ARBA" id="ARBA00023180"/>
    </source>
</evidence>
<dbReference type="SUPFAM" id="SSF53474">
    <property type="entry name" value="alpha/beta-Hydrolases"/>
    <property type="match status" value="1"/>
</dbReference>
<dbReference type="InterPro" id="IPR029058">
    <property type="entry name" value="AB_hydrolase_fold"/>
</dbReference>